<keyword evidence="3" id="KW-0813">Transport</keyword>
<keyword evidence="11" id="KW-1185">Reference proteome</keyword>
<keyword evidence="7" id="KW-1278">Translocase</keyword>
<reference evidence="10" key="2">
    <citation type="journal article" date="2021" name="Data Brief">
        <title>Draft genome sequence data of the facultative, thermophilic, xylanolytic bacterium Paenibacillus sp. strain DA-C8.</title>
        <authorList>
            <person name="Chhe C."/>
            <person name="Uke A."/>
            <person name="Baramee S."/>
            <person name="Ungkulpasvich U."/>
            <person name="Tachaapaikoon C."/>
            <person name="Pason P."/>
            <person name="Waeonukul R."/>
            <person name="Ratanakhanokchai K."/>
            <person name="Kosugi A."/>
        </authorList>
    </citation>
    <scope>NUCLEOTIDE SEQUENCE</scope>
    <source>
        <strain evidence="10">DA-C8</strain>
    </source>
</reference>
<dbReference type="PROSITE" id="PS00211">
    <property type="entry name" value="ABC_TRANSPORTER_1"/>
    <property type="match status" value="1"/>
</dbReference>
<protein>
    <submittedName>
        <fullName evidence="10">Energy-coupling factor transporter ATP-binding protein EcfA1</fullName>
    </submittedName>
</protein>
<dbReference type="InterPro" id="IPR050095">
    <property type="entry name" value="ECF_ABC_transporter_ATP-bd"/>
</dbReference>
<dbReference type="RefSeq" id="WP_200966274.1">
    <property type="nucleotide sequence ID" value="NZ_BMAQ01000009.1"/>
</dbReference>
<keyword evidence="5" id="KW-0547">Nucleotide-binding</keyword>
<evidence type="ECO:0000313" key="11">
    <source>
        <dbReference type="Proteomes" id="UP000654993"/>
    </source>
</evidence>
<name>A0A916VF77_9BACL</name>
<evidence type="ECO:0000256" key="2">
    <source>
        <dbReference type="ARBA" id="ARBA00005417"/>
    </source>
</evidence>
<dbReference type="CDD" id="cd03225">
    <property type="entry name" value="ABC_cobalt_CbiO_domain1"/>
    <property type="match status" value="1"/>
</dbReference>
<sequence length="279" mass="30456">MERLQSVVLQDVTVAYRQEEGIRIVLRDINLSLPEGQMTALIGGNGSGKSTLLKVIAGILPPSRGKVQRLSQPQGLVPVVFQNPDAQIVGQTVWEDVCFGLENTAVPPEEIKERADRALTAVGMTGFADVPVSRLSGGQKQLLCIASVIAMQPSLLIFDEPTAMLDPAAKEQVLQVMNRLRQEGRTILWATQGIDEIGLADQVVVLDDGEIVFMGTPEDFFYGTADGSREGIPCCTLGFRLPYSIEVIHELKRSGRLQELRPVTAEQCMEAVSGLWRSK</sequence>
<dbReference type="PANTHER" id="PTHR43553:SF24">
    <property type="entry name" value="ENERGY-COUPLING FACTOR TRANSPORTER ATP-BINDING PROTEIN ECFA1"/>
    <property type="match status" value="1"/>
</dbReference>
<evidence type="ECO:0000256" key="6">
    <source>
        <dbReference type="ARBA" id="ARBA00022840"/>
    </source>
</evidence>
<dbReference type="PANTHER" id="PTHR43553">
    <property type="entry name" value="HEAVY METAL TRANSPORTER"/>
    <property type="match status" value="1"/>
</dbReference>
<dbReference type="GO" id="GO:0005524">
    <property type="term" value="F:ATP binding"/>
    <property type="evidence" value="ECO:0007669"/>
    <property type="project" value="UniProtKB-KW"/>
</dbReference>
<dbReference type="GO" id="GO:0016887">
    <property type="term" value="F:ATP hydrolysis activity"/>
    <property type="evidence" value="ECO:0007669"/>
    <property type="project" value="InterPro"/>
</dbReference>
<keyword evidence="8" id="KW-0472">Membrane</keyword>
<dbReference type="Proteomes" id="UP000654993">
    <property type="component" value="Unassembled WGS sequence"/>
</dbReference>
<evidence type="ECO:0000256" key="3">
    <source>
        <dbReference type="ARBA" id="ARBA00022448"/>
    </source>
</evidence>
<keyword evidence="6 10" id="KW-0067">ATP-binding</keyword>
<dbReference type="GO" id="GO:0042626">
    <property type="term" value="F:ATPase-coupled transmembrane transporter activity"/>
    <property type="evidence" value="ECO:0007669"/>
    <property type="project" value="TreeGrafter"/>
</dbReference>
<dbReference type="InterPro" id="IPR015856">
    <property type="entry name" value="ABC_transpr_CbiO/EcfA_su"/>
</dbReference>
<evidence type="ECO:0000259" key="9">
    <source>
        <dbReference type="PROSITE" id="PS50893"/>
    </source>
</evidence>
<dbReference type="InterPro" id="IPR003439">
    <property type="entry name" value="ABC_transporter-like_ATP-bd"/>
</dbReference>
<dbReference type="InterPro" id="IPR027417">
    <property type="entry name" value="P-loop_NTPase"/>
</dbReference>
<keyword evidence="4" id="KW-1003">Cell membrane</keyword>
<dbReference type="EMBL" id="BMAQ01000009">
    <property type="protein sequence ID" value="GFR38017.1"/>
    <property type="molecule type" value="Genomic_DNA"/>
</dbReference>
<dbReference type="InterPro" id="IPR017871">
    <property type="entry name" value="ABC_transporter-like_CS"/>
</dbReference>
<comment type="subcellular location">
    <subcellularLocation>
        <location evidence="1">Cell membrane</location>
        <topology evidence="1">Peripheral membrane protein</topology>
    </subcellularLocation>
</comment>
<dbReference type="Pfam" id="PF00005">
    <property type="entry name" value="ABC_tran"/>
    <property type="match status" value="1"/>
</dbReference>
<comment type="caution">
    <text evidence="10">The sequence shown here is derived from an EMBL/GenBank/DDBJ whole genome shotgun (WGS) entry which is preliminary data.</text>
</comment>
<dbReference type="PROSITE" id="PS50893">
    <property type="entry name" value="ABC_TRANSPORTER_2"/>
    <property type="match status" value="1"/>
</dbReference>
<proteinExistence type="inferred from homology"/>
<dbReference type="Gene3D" id="3.40.50.300">
    <property type="entry name" value="P-loop containing nucleotide triphosphate hydrolases"/>
    <property type="match status" value="1"/>
</dbReference>
<dbReference type="GO" id="GO:0043190">
    <property type="term" value="C:ATP-binding cassette (ABC) transporter complex"/>
    <property type="evidence" value="ECO:0007669"/>
    <property type="project" value="TreeGrafter"/>
</dbReference>
<dbReference type="InterPro" id="IPR003593">
    <property type="entry name" value="AAA+_ATPase"/>
</dbReference>
<evidence type="ECO:0000256" key="7">
    <source>
        <dbReference type="ARBA" id="ARBA00022967"/>
    </source>
</evidence>
<feature type="domain" description="ABC transporter" evidence="9">
    <location>
        <begin position="7"/>
        <end position="233"/>
    </location>
</feature>
<organism evidence="10 11">
    <name type="scientific">Insulibacter thermoxylanivorax</name>
    <dbReference type="NCBI Taxonomy" id="2749268"/>
    <lineage>
        <taxon>Bacteria</taxon>
        <taxon>Bacillati</taxon>
        <taxon>Bacillota</taxon>
        <taxon>Bacilli</taxon>
        <taxon>Bacillales</taxon>
        <taxon>Paenibacillaceae</taxon>
        <taxon>Insulibacter</taxon>
    </lineage>
</organism>
<dbReference type="SMART" id="SM00382">
    <property type="entry name" value="AAA"/>
    <property type="match status" value="1"/>
</dbReference>
<evidence type="ECO:0000256" key="4">
    <source>
        <dbReference type="ARBA" id="ARBA00022475"/>
    </source>
</evidence>
<dbReference type="SUPFAM" id="SSF52540">
    <property type="entry name" value="P-loop containing nucleoside triphosphate hydrolases"/>
    <property type="match status" value="1"/>
</dbReference>
<evidence type="ECO:0000256" key="1">
    <source>
        <dbReference type="ARBA" id="ARBA00004202"/>
    </source>
</evidence>
<comment type="similarity">
    <text evidence="2">Belongs to the ABC transporter superfamily.</text>
</comment>
<reference evidence="10" key="1">
    <citation type="submission" date="2020-08" db="EMBL/GenBank/DDBJ databases">
        <authorList>
            <person name="Uke A."/>
            <person name="Chhe C."/>
            <person name="Baramee S."/>
            <person name="Kosugi A."/>
        </authorList>
    </citation>
    <scope>NUCLEOTIDE SEQUENCE</scope>
    <source>
        <strain evidence="10">DA-C8</strain>
    </source>
</reference>
<gene>
    <name evidence="10" type="primary">ecfA1_2</name>
    <name evidence="10" type="ORF">PRECH8_13130</name>
</gene>
<accession>A0A916VF77</accession>
<evidence type="ECO:0000256" key="5">
    <source>
        <dbReference type="ARBA" id="ARBA00022741"/>
    </source>
</evidence>
<evidence type="ECO:0000313" key="10">
    <source>
        <dbReference type="EMBL" id="GFR38017.1"/>
    </source>
</evidence>
<evidence type="ECO:0000256" key="8">
    <source>
        <dbReference type="ARBA" id="ARBA00023136"/>
    </source>
</evidence>
<dbReference type="AlphaFoldDB" id="A0A916VF77"/>